<organism evidence="10 11">
    <name type="scientific">Phycomyces blakesleeanus (strain ATCC 8743b / DSM 1359 / FGSC 10004 / NBRC 33097 / NRRL 1555)</name>
    <dbReference type="NCBI Taxonomy" id="763407"/>
    <lineage>
        <taxon>Eukaryota</taxon>
        <taxon>Fungi</taxon>
        <taxon>Fungi incertae sedis</taxon>
        <taxon>Mucoromycota</taxon>
        <taxon>Mucoromycotina</taxon>
        <taxon>Mucoromycetes</taxon>
        <taxon>Mucorales</taxon>
        <taxon>Phycomycetaceae</taxon>
        <taxon>Phycomyces</taxon>
    </lineage>
</organism>
<protein>
    <recommendedName>
        <fullName evidence="8">rRNA-processing protein</fullName>
    </recommendedName>
</protein>
<evidence type="ECO:0000256" key="1">
    <source>
        <dbReference type="ARBA" id="ARBA00004090"/>
    </source>
</evidence>
<evidence type="ECO:0000256" key="5">
    <source>
        <dbReference type="ARBA" id="ARBA00022552"/>
    </source>
</evidence>
<dbReference type="Proteomes" id="UP000077315">
    <property type="component" value="Unassembled WGS sequence"/>
</dbReference>
<evidence type="ECO:0000256" key="4">
    <source>
        <dbReference type="ARBA" id="ARBA00022517"/>
    </source>
</evidence>
<dbReference type="EMBL" id="KV440989">
    <property type="protein sequence ID" value="OAD70098.1"/>
    <property type="molecule type" value="Genomic_DNA"/>
</dbReference>
<dbReference type="InParanoid" id="A0A167LC25"/>
<evidence type="ECO:0000256" key="7">
    <source>
        <dbReference type="ARBA" id="ARBA00023242"/>
    </source>
</evidence>
<dbReference type="GeneID" id="29004462"/>
<evidence type="ECO:0000313" key="11">
    <source>
        <dbReference type="Proteomes" id="UP000077315"/>
    </source>
</evidence>
<keyword evidence="7 8" id="KW-0539">Nucleus</keyword>
<evidence type="ECO:0000256" key="9">
    <source>
        <dbReference type="SAM" id="MobiDB-lite"/>
    </source>
</evidence>
<gene>
    <name evidence="10" type="ORF">PHYBLDRAFT_80109</name>
</gene>
<comment type="function">
    <text evidence="1 8">Involved in nucleolar integrity and required for processing of the pre-rRNA for the 60S ribosome subunit.</text>
</comment>
<keyword evidence="6" id="KW-0175">Coiled coil</keyword>
<feature type="region of interest" description="Disordered" evidence="9">
    <location>
        <begin position="45"/>
        <end position="94"/>
    </location>
</feature>
<accession>A0A167LC25</accession>
<dbReference type="GO" id="GO:0006364">
    <property type="term" value="P:rRNA processing"/>
    <property type="evidence" value="ECO:0007669"/>
    <property type="project" value="UniProtKB-UniRule"/>
</dbReference>
<evidence type="ECO:0000313" key="10">
    <source>
        <dbReference type="EMBL" id="OAD70098.1"/>
    </source>
</evidence>
<dbReference type="OrthoDB" id="277961at2759"/>
<evidence type="ECO:0000256" key="6">
    <source>
        <dbReference type="ARBA" id="ARBA00023054"/>
    </source>
</evidence>
<name>A0A167LC25_PHYB8</name>
<dbReference type="VEuPathDB" id="FungiDB:PHYBLDRAFT_80109"/>
<reference evidence="11" key="1">
    <citation type="submission" date="2015-06" db="EMBL/GenBank/DDBJ databases">
        <title>Expansion of signal transduction pathways in fungi by whole-genome duplication.</title>
        <authorList>
            <consortium name="DOE Joint Genome Institute"/>
            <person name="Corrochano L.M."/>
            <person name="Kuo A."/>
            <person name="Marcet-Houben M."/>
            <person name="Polaino S."/>
            <person name="Salamov A."/>
            <person name="Villalobos J.M."/>
            <person name="Alvarez M.I."/>
            <person name="Avalos J."/>
            <person name="Benito E.P."/>
            <person name="Benoit I."/>
            <person name="Burger G."/>
            <person name="Camino L.P."/>
            <person name="Canovas D."/>
            <person name="Cerda-Olmedo E."/>
            <person name="Cheng J.-F."/>
            <person name="Dominguez A."/>
            <person name="Elias M."/>
            <person name="Eslava A.P."/>
            <person name="Glaser F."/>
            <person name="Grimwood J."/>
            <person name="Gutierrez G."/>
            <person name="Heitman J."/>
            <person name="Henrissat B."/>
            <person name="Iturriaga E.A."/>
            <person name="Lang B.F."/>
            <person name="Lavin J.L."/>
            <person name="Lee S."/>
            <person name="Li W."/>
            <person name="Lindquist E."/>
            <person name="Lopez-Garcia S."/>
            <person name="Luque E.M."/>
            <person name="Marcos A.T."/>
            <person name="Martin J."/>
            <person name="McCluskey K."/>
            <person name="Medina H.R."/>
            <person name="Miralles-Duran A."/>
            <person name="Miyazaki A."/>
            <person name="Munoz-Torres E."/>
            <person name="Oguiza J.A."/>
            <person name="Ohm R."/>
            <person name="Olmedo M."/>
            <person name="Orejas M."/>
            <person name="Ortiz-Castellanos L."/>
            <person name="Pisabarro A.G."/>
            <person name="Rodriguez-Romero J."/>
            <person name="Ruiz-Herrera J."/>
            <person name="Ruiz-Vazquez R."/>
            <person name="Sanz C."/>
            <person name="Schackwitz W."/>
            <person name="Schmutz J."/>
            <person name="Shahriari M."/>
            <person name="Shelest E."/>
            <person name="Silva-Franco F."/>
            <person name="Soanes D."/>
            <person name="Syed K."/>
            <person name="Tagua V.G."/>
            <person name="Talbot N.J."/>
            <person name="Thon M."/>
            <person name="De vries R.P."/>
            <person name="Wiebenga A."/>
            <person name="Yadav J.S."/>
            <person name="Braun E.L."/>
            <person name="Baker S."/>
            <person name="Garre V."/>
            <person name="Horwitz B."/>
            <person name="Torres-Martinez S."/>
            <person name="Idnurm A."/>
            <person name="Herrera-Estrella A."/>
            <person name="Gabaldon T."/>
            <person name="Grigoriev I.V."/>
        </authorList>
    </citation>
    <scope>NUCLEOTIDE SEQUENCE [LARGE SCALE GENOMIC DNA]</scope>
    <source>
        <strain evidence="11">NRRL 1555(-)</strain>
    </source>
</reference>
<keyword evidence="4 8" id="KW-0690">Ribosome biogenesis</keyword>
<dbReference type="Pfam" id="PF03879">
    <property type="entry name" value="Cgr1"/>
    <property type="match status" value="1"/>
</dbReference>
<keyword evidence="5 8" id="KW-0698">rRNA processing</keyword>
<evidence type="ECO:0000256" key="8">
    <source>
        <dbReference type="RuleBase" id="RU363084"/>
    </source>
</evidence>
<comment type="similarity">
    <text evidence="3 8">Belongs to the CGR1 family.</text>
</comment>
<dbReference type="RefSeq" id="XP_018288138.1">
    <property type="nucleotide sequence ID" value="XM_018443557.1"/>
</dbReference>
<dbReference type="InterPro" id="IPR005579">
    <property type="entry name" value="Cgr1-like"/>
</dbReference>
<keyword evidence="11" id="KW-1185">Reference proteome</keyword>
<proteinExistence type="inferred from homology"/>
<dbReference type="FunCoup" id="A0A167LC25">
    <property type="interactions" value="4"/>
</dbReference>
<evidence type="ECO:0000256" key="3">
    <source>
        <dbReference type="ARBA" id="ARBA00007869"/>
    </source>
</evidence>
<dbReference type="GO" id="GO:0005730">
    <property type="term" value="C:nucleolus"/>
    <property type="evidence" value="ECO:0007669"/>
    <property type="project" value="UniProtKB-SubCell"/>
</dbReference>
<dbReference type="AlphaFoldDB" id="A0A167LC25"/>
<comment type="subcellular location">
    <subcellularLocation>
        <location evidence="2 8">Nucleus</location>
        <location evidence="2 8">Nucleolus</location>
    </subcellularLocation>
</comment>
<evidence type="ECO:0000256" key="2">
    <source>
        <dbReference type="ARBA" id="ARBA00004604"/>
    </source>
</evidence>
<sequence>MVAVTEETRVYKDIKTAVGGVVDTVNKRVSGKAWKIQKTPTIRAQKAKTLRRTWEQRSAERTRDQTVKALERQLKDEKKAEKDRKREITQERRKIQEEKERMELLATKMNAKRLARVKKRELRKKARV</sequence>
<feature type="compositionally biased region" description="Basic and acidic residues" evidence="9">
    <location>
        <begin position="52"/>
        <end position="94"/>
    </location>
</feature>